<proteinExistence type="predicted"/>
<feature type="region of interest" description="Disordered" evidence="1">
    <location>
        <begin position="112"/>
        <end position="136"/>
    </location>
</feature>
<accession>A0A4T0M0Z5</accession>
<evidence type="ECO:0000313" key="3">
    <source>
        <dbReference type="EMBL" id="TIB76270.1"/>
    </source>
</evidence>
<dbReference type="EMBL" id="SPRX01000051">
    <property type="protein sequence ID" value="TIC63282.1"/>
    <property type="molecule type" value="Genomic_DNA"/>
</dbReference>
<feature type="chain" id="PRO_5044609184" description="Extracellular membrane protein CFEM domain-containing protein" evidence="2">
    <location>
        <begin position="20"/>
        <end position="158"/>
    </location>
</feature>
<comment type="caution">
    <text evidence="3">The sequence shown here is derived from an EMBL/GenBank/DDBJ whole genome shotgun (WGS) entry which is preliminary data.</text>
</comment>
<evidence type="ECO:0000256" key="2">
    <source>
        <dbReference type="SAM" id="SignalP"/>
    </source>
</evidence>
<reference evidence="5 6" key="1">
    <citation type="submission" date="2019-03" db="EMBL/GenBank/DDBJ databases">
        <title>Sequencing 25 genomes of Wallemia mellicola.</title>
        <authorList>
            <person name="Gostincar C."/>
        </authorList>
    </citation>
    <scope>NUCLEOTIDE SEQUENCE [LARGE SCALE GENOMIC DNA]</scope>
    <source>
        <strain evidence="3 5">EXF-6152</strain>
        <strain evidence="4 6">EXF-757</strain>
    </source>
</reference>
<dbReference type="EMBL" id="SPRC01000049">
    <property type="protein sequence ID" value="TIB76270.1"/>
    <property type="molecule type" value="Genomic_DNA"/>
</dbReference>
<evidence type="ECO:0000313" key="4">
    <source>
        <dbReference type="EMBL" id="TIC63282.1"/>
    </source>
</evidence>
<dbReference type="AlphaFoldDB" id="A0A4T0M0Z5"/>
<feature type="signal peptide" evidence="2">
    <location>
        <begin position="1"/>
        <end position="19"/>
    </location>
</feature>
<evidence type="ECO:0000313" key="5">
    <source>
        <dbReference type="Proteomes" id="UP000310685"/>
    </source>
</evidence>
<gene>
    <name evidence="4" type="ORF">E3Q01_03458</name>
    <name evidence="3" type="ORF">E3Q22_03618</name>
</gene>
<dbReference type="Proteomes" id="UP000310708">
    <property type="component" value="Unassembled WGS sequence"/>
</dbReference>
<evidence type="ECO:0008006" key="7">
    <source>
        <dbReference type="Google" id="ProtNLM"/>
    </source>
</evidence>
<feature type="compositionally biased region" description="Low complexity" evidence="1">
    <location>
        <begin position="112"/>
        <end position="127"/>
    </location>
</feature>
<evidence type="ECO:0000313" key="6">
    <source>
        <dbReference type="Proteomes" id="UP000310708"/>
    </source>
</evidence>
<organism evidence="3 5">
    <name type="scientific">Wallemia mellicola</name>
    <dbReference type="NCBI Taxonomy" id="1708541"/>
    <lineage>
        <taxon>Eukaryota</taxon>
        <taxon>Fungi</taxon>
        <taxon>Dikarya</taxon>
        <taxon>Basidiomycota</taxon>
        <taxon>Wallemiomycotina</taxon>
        <taxon>Wallemiomycetes</taxon>
        <taxon>Wallemiales</taxon>
        <taxon>Wallemiaceae</taxon>
        <taxon>Wallemia</taxon>
    </lineage>
</organism>
<protein>
    <recommendedName>
        <fullName evidence="7">Extracellular membrane protein CFEM domain-containing protein</fullName>
    </recommendedName>
</protein>
<sequence length="158" mass="16572">MKINVSVFITAVLLAAVSAQEDTEETALDRCYDNQCKDFQQDYNNCHDQAENDEVKFFTCACPKMTDTLANNGDCSDCLLNAGYNLTAQAGVYCDAFGVFNPTQASSWSEASTASTASSSPSSSSSSNDDDDDDSSATSIGVATAAAGVMLTAIGCLF</sequence>
<name>A0A4T0M0Z5_9BASI</name>
<keyword evidence="2" id="KW-0732">Signal</keyword>
<dbReference type="Proteomes" id="UP000310685">
    <property type="component" value="Unassembled WGS sequence"/>
</dbReference>
<evidence type="ECO:0000256" key="1">
    <source>
        <dbReference type="SAM" id="MobiDB-lite"/>
    </source>
</evidence>